<protein>
    <recommendedName>
        <fullName evidence="11">Potassium channel domain-containing protein</fullName>
    </recommendedName>
</protein>
<evidence type="ECO:0000256" key="10">
    <source>
        <dbReference type="SAM" id="Phobius"/>
    </source>
</evidence>
<feature type="transmembrane region" description="Helical" evidence="10">
    <location>
        <begin position="345"/>
        <end position="362"/>
    </location>
</feature>
<sequence>MATYRSLQFYVAGRFLNSLPGLIFILAFVTLFGAFVFQRFEAPNEHHSRLHVSKSDLCPENQTFLSKPMTCLFNIRHAVECEHSGFLKACAVTRAFPKFSSSTLRRNRVKPTTTTLIRHTLKKIHTVAVRIADLKYSRAYGFKEVEQLAVDERVQFEVYLQLVTQKQTRQKIFVLAQKLAKKGDNADWSKLVAQVDRYRDKLLESWRSGTDELTVELPTKWTIWGSVYYCFTLFTTIGYGDLFPATTLGKLFTLLYGTAVIPICSLLVSRISSGLVRFCKAIYLMALESSGLPMGLREAYGRTDASFNFRILPCLVLFLAYLLFGAGVYSYVAGNRLIKWNTIDAIYFAFITITTVGFGDLVPDADTFFAVLSIVYMLFGLALTGIVFGRLTMAFDQLLSRWSAITDTTTPVPDNGPGKARTTRMTATQQQQHAKQT</sequence>
<dbReference type="AlphaFoldDB" id="A0A5J4NIG0"/>
<reference evidence="12 13" key="1">
    <citation type="journal article" date="2019" name="Gigascience">
        <title>Whole-genome sequence of the oriental lung fluke Paragonimus westermani.</title>
        <authorList>
            <person name="Oey H."/>
            <person name="Zakrzewski M."/>
            <person name="Narain K."/>
            <person name="Devi K.R."/>
            <person name="Agatsuma T."/>
            <person name="Nawaratna S."/>
            <person name="Gobert G.N."/>
            <person name="Jones M.K."/>
            <person name="Ragan M.A."/>
            <person name="McManus D.P."/>
            <person name="Krause L."/>
        </authorList>
    </citation>
    <scope>NUCLEOTIDE SEQUENCE [LARGE SCALE GENOMIC DNA]</scope>
    <source>
        <strain evidence="12 13">IND2009</strain>
    </source>
</reference>
<keyword evidence="3 8" id="KW-0812">Transmembrane</keyword>
<dbReference type="Proteomes" id="UP000324629">
    <property type="component" value="Unassembled WGS sequence"/>
</dbReference>
<feature type="transmembrane region" description="Helical" evidence="10">
    <location>
        <begin position="221"/>
        <end position="239"/>
    </location>
</feature>
<evidence type="ECO:0000313" key="13">
    <source>
        <dbReference type="Proteomes" id="UP000324629"/>
    </source>
</evidence>
<comment type="subcellular location">
    <subcellularLocation>
        <location evidence="1">Membrane</location>
        <topology evidence="1">Multi-pass membrane protein</topology>
    </subcellularLocation>
</comment>
<dbReference type="GO" id="GO:0030322">
    <property type="term" value="P:stabilization of membrane potential"/>
    <property type="evidence" value="ECO:0007669"/>
    <property type="project" value="TreeGrafter"/>
</dbReference>
<feature type="transmembrane region" description="Helical" evidence="10">
    <location>
        <begin position="15"/>
        <end position="37"/>
    </location>
</feature>
<evidence type="ECO:0000256" key="6">
    <source>
        <dbReference type="ARBA" id="ARBA00023136"/>
    </source>
</evidence>
<proteinExistence type="inferred from homology"/>
<dbReference type="Gene3D" id="1.10.287.70">
    <property type="match status" value="1"/>
</dbReference>
<feature type="domain" description="Potassium channel" evidence="11">
    <location>
        <begin position="219"/>
        <end position="273"/>
    </location>
</feature>
<evidence type="ECO:0000256" key="1">
    <source>
        <dbReference type="ARBA" id="ARBA00004141"/>
    </source>
</evidence>
<feature type="transmembrane region" description="Helical" evidence="10">
    <location>
        <begin position="281"/>
        <end position="297"/>
    </location>
</feature>
<feature type="domain" description="Potassium channel" evidence="11">
    <location>
        <begin position="317"/>
        <end position="395"/>
    </location>
</feature>
<evidence type="ECO:0000256" key="2">
    <source>
        <dbReference type="ARBA" id="ARBA00022448"/>
    </source>
</evidence>
<gene>
    <name evidence="12" type="ORF">DEA37_0001222</name>
</gene>
<evidence type="ECO:0000256" key="4">
    <source>
        <dbReference type="ARBA" id="ARBA00022989"/>
    </source>
</evidence>
<feature type="transmembrane region" description="Helical" evidence="10">
    <location>
        <begin position="309"/>
        <end position="333"/>
    </location>
</feature>
<dbReference type="PRINTS" id="PR01333">
    <property type="entry name" value="2POREKCHANEL"/>
</dbReference>
<feature type="compositionally biased region" description="Low complexity" evidence="9">
    <location>
        <begin position="423"/>
        <end position="437"/>
    </location>
</feature>
<evidence type="ECO:0000259" key="11">
    <source>
        <dbReference type="Pfam" id="PF07885"/>
    </source>
</evidence>
<feature type="region of interest" description="Disordered" evidence="9">
    <location>
        <begin position="409"/>
        <end position="437"/>
    </location>
</feature>
<evidence type="ECO:0000313" key="12">
    <source>
        <dbReference type="EMBL" id="KAA3675293.1"/>
    </source>
</evidence>
<dbReference type="GO" id="GO:0005886">
    <property type="term" value="C:plasma membrane"/>
    <property type="evidence" value="ECO:0007669"/>
    <property type="project" value="TreeGrafter"/>
</dbReference>
<dbReference type="PANTHER" id="PTHR11003">
    <property type="entry name" value="POTASSIUM CHANNEL, SUBFAMILY K"/>
    <property type="match status" value="1"/>
</dbReference>
<dbReference type="InterPro" id="IPR013099">
    <property type="entry name" value="K_chnl_dom"/>
</dbReference>
<dbReference type="GO" id="GO:0022841">
    <property type="term" value="F:potassium ion leak channel activity"/>
    <property type="evidence" value="ECO:0007669"/>
    <property type="project" value="TreeGrafter"/>
</dbReference>
<dbReference type="EMBL" id="QNGE01002605">
    <property type="protein sequence ID" value="KAA3675293.1"/>
    <property type="molecule type" value="Genomic_DNA"/>
</dbReference>
<dbReference type="PANTHER" id="PTHR11003:SF335">
    <property type="entry name" value="POTASSIUM CHANNEL DOMAIN-CONTAINING PROTEIN"/>
    <property type="match status" value="1"/>
</dbReference>
<evidence type="ECO:0000256" key="3">
    <source>
        <dbReference type="ARBA" id="ARBA00022692"/>
    </source>
</evidence>
<evidence type="ECO:0000256" key="8">
    <source>
        <dbReference type="RuleBase" id="RU003857"/>
    </source>
</evidence>
<dbReference type="SUPFAM" id="SSF81324">
    <property type="entry name" value="Voltage-gated potassium channels"/>
    <property type="match status" value="2"/>
</dbReference>
<keyword evidence="4 10" id="KW-1133">Transmembrane helix</keyword>
<comment type="caution">
    <text evidence="12">The sequence shown here is derived from an EMBL/GenBank/DDBJ whole genome shotgun (WGS) entry which is preliminary data.</text>
</comment>
<comment type="similarity">
    <text evidence="8">Belongs to the two pore domain potassium channel (TC 1.A.1.8) family.</text>
</comment>
<name>A0A5J4NIG0_9TREM</name>
<evidence type="ECO:0000256" key="5">
    <source>
        <dbReference type="ARBA" id="ARBA00023065"/>
    </source>
</evidence>
<accession>A0A5J4NIG0</accession>
<keyword evidence="7 8" id="KW-0407">Ion channel</keyword>
<keyword evidence="6 10" id="KW-0472">Membrane</keyword>
<dbReference type="InterPro" id="IPR003280">
    <property type="entry name" value="2pore_dom_K_chnl"/>
</dbReference>
<evidence type="ECO:0000256" key="7">
    <source>
        <dbReference type="ARBA" id="ARBA00023303"/>
    </source>
</evidence>
<dbReference type="Pfam" id="PF07885">
    <property type="entry name" value="Ion_trans_2"/>
    <property type="match status" value="2"/>
</dbReference>
<keyword evidence="13" id="KW-1185">Reference proteome</keyword>
<organism evidence="12 13">
    <name type="scientific">Paragonimus westermani</name>
    <dbReference type="NCBI Taxonomy" id="34504"/>
    <lineage>
        <taxon>Eukaryota</taxon>
        <taxon>Metazoa</taxon>
        <taxon>Spiralia</taxon>
        <taxon>Lophotrochozoa</taxon>
        <taxon>Platyhelminthes</taxon>
        <taxon>Trematoda</taxon>
        <taxon>Digenea</taxon>
        <taxon>Plagiorchiida</taxon>
        <taxon>Troglotremata</taxon>
        <taxon>Troglotrematidae</taxon>
        <taxon>Paragonimus</taxon>
    </lineage>
</organism>
<dbReference type="GO" id="GO:0015271">
    <property type="term" value="F:outward rectifier potassium channel activity"/>
    <property type="evidence" value="ECO:0007669"/>
    <property type="project" value="TreeGrafter"/>
</dbReference>
<keyword evidence="5 8" id="KW-0406">Ion transport</keyword>
<feature type="transmembrane region" description="Helical" evidence="10">
    <location>
        <begin position="368"/>
        <end position="391"/>
    </location>
</feature>
<evidence type="ECO:0000256" key="9">
    <source>
        <dbReference type="SAM" id="MobiDB-lite"/>
    </source>
</evidence>
<feature type="transmembrane region" description="Helical" evidence="10">
    <location>
        <begin position="251"/>
        <end position="269"/>
    </location>
</feature>
<keyword evidence="2 8" id="KW-0813">Transport</keyword>